<dbReference type="AlphaFoldDB" id="A0A420DHA2"/>
<feature type="signal peptide" evidence="1">
    <location>
        <begin position="1"/>
        <end position="25"/>
    </location>
</feature>
<sequence length="85" mass="9261">MRTSIKAMMCVISSLVISACAPASAPEVVEVPRMAITCPDPDDRARLTDTSTYRDLARSRAEAINGWTVCSDALKIYNKPNGEEK</sequence>
<accession>A0A420DHA2</accession>
<name>A0A420DHA2_9RHOB</name>
<dbReference type="EMBL" id="RAQK01000002">
    <property type="protein sequence ID" value="RKE93587.1"/>
    <property type="molecule type" value="Genomic_DNA"/>
</dbReference>
<comment type="caution">
    <text evidence="2">The sequence shown here is derived from an EMBL/GenBank/DDBJ whole genome shotgun (WGS) entry which is preliminary data.</text>
</comment>
<gene>
    <name evidence="2" type="ORF">C8N30_2664</name>
</gene>
<evidence type="ECO:0000313" key="3">
    <source>
        <dbReference type="Proteomes" id="UP000284407"/>
    </source>
</evidence>
<feature type="chain" id="PRO_5019167720" description="Lipoprotein" evidence="1">
    <location>
        <begin position="26"/>
        <end position="85"/>
    </location>
</feature>
<keyword evidence="1" id="KW-0732">Signal</keyword>
<dbReference type="OrthoDB" id="9976881at2"/>
<organism evidence="2 3">
    <name type="scientific">Sulfitobacter guttiformis</name>
    <dbReference type="NCBI Taxonomy" id="74349"/>
    <lineage>
        <taxon>Bacteria</taxon>
        <taxon>Pseudomonadati</taxon>
        <taxon>Pseudomonadota</taxon>
        <taxon>Alphaproteobacteria</taxon>
        <taxon>Rhodobacterales</taxon>
        <taxon>Roseobacteraceae</taxon>
        <taxon>Sulfitobacter</taxon>
    </lineage>
</organism>
<evidence type="ECO:0000313" key="2">
    <source>
        <dbReference type="EMBL" id="RKE93587.1"/>
    </source>
</evidence>
<evidence type="ECO:0008006" key="4">
    <source>
        <dbReference type="Google" id="ProtNLM"/>
    </source>
</evidence>
<evidence type="ECO:0000256" key="1">
    <source>
        <dbReference type="SAM" id="SignalP"/>
    </source>
</evidence>
<dbReference type="STRING" id="1443111.Z949_1864"/>
<proteinExistence type="predicted"/>
<dbReference type="PROSITE" id="PS51257">
    <property type="entry name" value="PROKAR_LIPOPROTEIN"/>
    <property type="match status" value="1"/>
</dbReference>
<reference evidence="2 3" key="1">
    <citation type="submission" date="2018-09" db="EMBL/GenBank/DDBJ databases">
        <title>Genomic Encyclopedia of Archaeal and Bacterial Type Strains, Phase II (KMG-II): from individual species to whole genera.</title>
        <authorList>
            <person name="Goeker M."/>
        </authorList>
    </citation>
    <scope>NUCLEOTIDE SEQUENCE [LARGE SCALE GENOMIC DNA]</scope>
    <source>
        <strain evidence="2 3">DSM 11458</strain>
    </source>
</reference>
<dbReference type="Proteomes" id="UP000284407">
    <property type="component" value="Unassembled WGS sequence"/>
</dbReference>
<protein>
    <recommendedName>
        <fullName evidence="4">Lipoprotein</fullName>
    </recommendedName>
</protein>
<dbReference type="RefSeq" id="WP_025062364.1">
    <property type="nucleotide sequence ID" value="NZ_RAQK01000002.1"/>
</dbReference>
<keyword evidence="3" id="KW-1185">Reference proteome</keyword>